<dbReference type="RefSeq" id="WP_048082459.1">
    <property type="nucleotide sequence ID" value="NZ_JAPVER010000020.1"/>
</dbReference>
<sequence length="389" mass="44408">MAVDKDLKSSKILFIHHTAMWYRKPFFRMLSKIYDVKYLFTNVEGYNKTYDTDLSQRIEGLEGVNYEVVKNYFGIAFGAIKETMGEYDVFVGGSWDTPTDLIETLFYFIVVKLRRKPFILWREDWDWNVKSLKRSFVKFMAGFIGRNVDAILVPGSKHREFFTSLGVSSDNIFIMPNVSNIKSNDKDFQNRENIRKELNLENKKVILYVGRLIDLKGVDYLIKAFYKLGKDCKDIVLLVVGEGPEKSKLESLAEELGVNNSVIFTGNIDNSLLGGYYLLSNVFVLPSITTYFADACPLVVNEAMYFAKPVITSDAVGTTFMIQNGKNGYVVPERDADSLCNAICKIISDPDLEKKMGNESKNVIEEGFKYKNMVDGFTSALEHVMKRKK</sequence>
<evidence type="ECO:0000313" key="2">
    <source>
        <dbReference type="EMBL" id="MCZ3367201.1"/>
    </source>
</evidence>
<dbReference type="PANTHER" id="PTHR12526:SF627">
    <property type="entry name" value="D-RHAMNOSYLTRANSFERASE WBPZ"/>
    <property type="match status" value="1"/>
</dbReference>
<gene>
    <name evidence="3" type="ORF">O3H35_13460</name>
    <name evidence="2" type="ORF">O3H54_15030</name>
</gene>
<dbReference type="EMBL" id="JAPVES010000030">
    <property type="protein sequence ID" value="MCZ3373651.1"/>
    <property type="molecule type" value="Genomic_DNA"/>
</dbReference>
<dbReference type="GO" id="GO:0016757">
    <property type="term" value="F:glycosyltransferase activity"/>
    <property type="evidence" value="ECO:0007669"/>
    <property type="project" value="InterPro"/>
</dbReference>
<feature type="domain" description="Glycosyl transferase family 1" evidence="1">
    <location>
        <begin position="191"/>
        <end position="362"/>
    </location>
</feature>
<name>A0A9E5DP76_9EURY</name>
<dbReference type="Proteomes" id="UP001074446">
    <property type="component" value="Unassembled WGS sequence"/>
</dbReference>
<organism evidence="3">
    <name type="scientific">Methanobacterium veterum</name>
    <dbReference type="NCBI Taxonomy" id="408577"/>
    <lineage>
        <taxon>Archaea</taxon>
        <taxon>Methanobacteriati</taxon>
        <taxon>Methanobacteriota</taxon>
        <taxon>Methanomada group</taxon>
        <taxon>Methanobacteria</taxon>
        <taxon>Methanobacteriales</taxon>
        <taxon>Methanobacteriaceae</taxon>
        <taxon>Methanobacterium</taxon>
    </lineage>
</organism>
<dbReference type="EMBL" id="JAPVER010000020">
    <property type="protein sequence ID" value="MCZ3367201.1"/>
    <property type="molecule type" value="Genomic_DNA"/>
</dbReference>
<keyword evidence="4" id="KW-1185">Reference proteome</keyword>
<dbReference type="InterPro" id="IPR001296">
    <property type="entry name" value="Glyco_trans_1"/>
</dbReference>
<dbReference type="Gene3D" id="3.40.50.2000">
    <property type="entry name" value="Glycogen Phosphorylase B"/>
    <property type="match status" value="2"/>
</dbReference>
<dbReference type="CDD" id="cd03801">
    <property type="entry name" value="GT4_PimA-like"/>
    <property type="match status" value="1"/>
</dbReference>
<dbReference type="Proteomes" id="UP001068021">
    <property type="component" value="Unassembled WGS sequence"/>
</dbReference>
<reference evidence="3" key="1">
    <citation type="submission" date="2022-12" db="EMBL/GenBank/DDBJ databases">
        <title>Reclassification of two methanogenic archaea species isolated from the Kolyma lowland permafrost.</title>
        <authorList>
            <person name="Trubitsyn V.E."/>
            <person name="Rivkina E.M."/>
            <person name="Shcherbakova V.A."/>
        </authorList>
    </citation>
    <scope>NUCLEOTIDE SEQUENCE</scope>
    <source>
        <strain evidence="2">M2</strain>
        <strain evidence="3">MK4</strain>
    </source>
</reference>
<accession>A0A9E5DP76</accession>
<dbReference type="Pfam" id="PF00534">
    <property type="entry name" value="Glycos_transf_1"/>
    <property type="match status" value="1"/>
</dbReference>
<evidence type="ECO:0000259" key="1">
    <source>
        <dbReference type="Pfam" id="PF00534"/>
    </source>
</evidence>
<proteinExistence type="predicted"/>
<dbReference type="AlphaFoldDB" id="A0A9E5DP76"/>
<protein>
    <submittedName>
        <fullName evidence="3">Glycosyltransferase family 4 protein</fullName>
    </submittedName>
</protein>
<dbReference type="SUPFAM" id="SSF53756">
    <property type="entry name" value="UDP-Glycosyltransferase/glycogen phosphorylase"/>
    <property type="match status" value="1"/>
</dbReference>
<evidence type="ECO:0000313" key="3">
    <source>
        <dbReference type="EMBL" id="MCZ3373651.1"/>
    </source>
</evidence>
<dbReference type="PANTHER" id="PTHR12526">
    <property type="entry name" value="GLYCOSYLTRANSFERASE"/>
    <property type="match status" value="1"/>
</dbReference>
<comment type="caution">
    <text evidence="3">The sequence shown here is derived from an EMBL/GenBank/DDBJ whole genome shotgun (WGS) entry which is preliminary data.</text>
</comment>
<evidence type="ECO:0000313" key="4">
    <source>
        <dbReference type="Proteomes" id="UP001068021"/>
    </source>
</evidence>